<organism evidence="4 5">
    <name type="scientific">Algoriella xinjiangensis</name>
    <dbReference type="NCBI Taxonomy" id="684065"/>
    <lineage>
        <taxon>Bacteria</taxon>
        <taxon>Pseudomonadati</taxon>
        <taxon>Bacteroidota</taxon>
        <taxon>Flavobacteriia</taxon>
        <taxon>Flavobacteriales</taxon>
        <taxon>Weeksellaceae</taxon>
        <taxon>Algoriella</taxon>
    </lineage>
</organism>
<keyword evidence="3" id="KW-0732">Signal</keyword>
<reference evidence="5" key="1">
    <citation type="submission" date="2016-10" db="EMBL/GenBank/DDBJ databases">
        <authorList>
            <person name="Varghese N."/>
            <person name="Submissions S."/>
        </authorList>
    </citation>
    <scope>NUCLEOTIDE SEQUENCE [LARGE SCALE GENOMIC DNA]</scope>
    <source>
        <strain evidence="5">XJ109</strain>
    </source>
</reference>
<proteinExistence type="predicted"/>
<dbReference type="Gene3D" id="1.10.10.10">
    <property type="entry name" value="Winged helix-like DNA-binding domain superfamily/Winged helix DNA-binding domain"/>
    <property type="match status" value="1"/>
</dbReference>
<dbReference type="Proteomes" id="UP000199149">
    <property type="component" value="Unassembled WGS sequence"/>
</dbReference>
<sequence>MNKLLPYLTFLFISISVLTNAQNSYLDSLKNELNKENLSSNKKFKLYNQLSEFNRTTDNYKQADFYINQQIKLAKKEENKLELVKAYTQRGIIYDNQQAYDKTQKSLDTIQNIVKDLPDFLPKVYHKFLIAYHQIALGDFESSTKTVQAFLSRLEETPNEFVLKSKSNYLLYAAHATWNDAKNATIYAEKSLKYAEESGDKNLLVSAYTTLAVAQSLIYSETENAKDLKLLIDTSKKAIEVRGKYPNQVSTYNYAVALLNMSNYYLNFTNLSAKIQEEIKQNCFEVIELCKTIPHTQNTVASALGILSNLAMKNNDYALAEQYLLNANETLLTQKPLSYYTLLSVAGDLATVYNRHGDYKKAFEFQKKATEYTDLLYNQTQAEATKKLEAEFQSKQKEAELNSLKAKANSLKKERILYIFLGVAGIIGAFFMFRSYHYKLRYSIGRENQLNAEKHEAAIQLKLQNEEQARMQAEQELMSLRQQKLQDEVLASQLHLEHKNNVLKNLKNKLGNETSVDIKRVIKEESLLDNDLEKTQFRIQELHPNFFKNLSDHTKQKLTPLDLKYCSYIYLGMDTKQIATILNVEPKSVRMTKYRLKQKFGLTKDDELNTFFHQIIS</sequence>
<dbReference type="InterPro" id="IPR011990">
    <property type="entry name" value="TPR-like_helical_dom_sf"/>
</dbReference>
<evidence type="ECO:0000313" key="5">
    <source>
        <dbReference type="Proteomes" id="UP000199149"/>
    </source>
</evidence>
<feature type="coiled-coil region" evidence="1">
    <location>
        <begin position="387"/>
        <end position="414"/>
    </location>
</feature>
<keyword evidence="5" id="KW-1185">Reference proteome</keyword>
<dbReference type="SUPFAM" id="SSF48452">
    <property type="entry name" value="TPR-like"/>
    <property type="match status" value="1"/>
</dbReference>
<dbReference type="STRING" id="684065.SAMN05421738_104202"/>
<dbReference type="InterPro" id="IPR016032">
    <property type="entry name" value="Sig_transdc_resp-reg_C-effctor"/>
</dbReference>
<feature type="coiled-coil region" evidence="1">
    <location>
        <begin position="447"/>
        <end position="483"/>
    </location>
</feature>
<feature type="chain" id="PRO_5011572791" evidence="3">
    <location>
        <begin position="22"/>
        <end position="617"/>
    </location>
</feature>
<dbReference type="InterPro" id="IPR036388">
    <property type="entry name" value="WH-like_DNA-bd_sf"/>
</dbReference>
<dbReference type="AlphaFoldDB" id="A0A1I4UZV0"/>
<evidence type="ECO:0000256" key="3">
    <source>
        <dbReference type="SAM" id="SignalP"/>
    </source>
</evidence>
<dbReference type="OrthoDB" id="1090267at2"/>
<name>A0A1I4UZV0_9FLAO</name>
<protein>
    <submittedName>
        <fullName evidence="4">Regulatory protein, luxR family</fullName>
    </submittedName>
</protein>
<dbReference type="SUPFAM" id="SSF46894">
    <property type="entry name" value="C-terminal effector domain of the bipartite response regulators"/>
    <property type="match status" value="1"/>
</dbReference>
<keyword evidence="2" id="KW-1133">Transmembrane helix</keyword>
<keyword evidence="1" id="KW-0175">Coiled coil</keyword>
<dbReference type="EMBL" id="FOUZ01000004">
    <property type="protein sequence ID" value="SFM94494.1"/>
    <property type="molecule type" value="Genomic_DNA"/>
</dbReference>
<keyword evidence="2" id="KW-0812">Transmembrane</keyword>
<feature type="signal peptide" evidence="3">
    <location>
        <begin position="1"/>
        <end position="21"/>
    </location>
</feature>
<dbReference type="Gene3D" id="1.25.40.10">
    <property type="entry name" value="Tetratricopeptide repeat domain"/>
    <property type="match status" value="2"/>
</dbReference>
<keyword evidence="2" id="KW-0472">Membrane</keyword>
<gene>
    <name evidence="4" type="ORF">SAMN05421738_104202</name>
</gene>
<dbReference type="GO" id="GO:0006355">
    <property type="term" value="P:regulation of DNA-templated transcription"/>
    <property type="evidence" value="ECO:0007669"/>
    <property type="project" value="InterPro"/>
</dbReference>
<dbReference type="GO" id="GO:0003677">
    <property type="term" value="F:DNA binding"/>
    <property type="evidence" value="ECO:0007669"/>
    <property type="project" value="InterPro"/>
</dbReference>
<evidence type="ECO:0000256" key="2">
    <source>
        <dbReference type="SAM" id="Phobius"/>
    </source>
</evidence>
<dbReference type="RefSeq" id="WP_092907263.1">
    <property type="nucleotide sequence ID" value="NZ_FOUZ01000004.1"/>
</dbReference>
<evidence type="ECO:0000313" key="4">
    <source>
        <dbReference type="EMBL" id="SFM94494.1"/>
    </source>
</evidence>
<accession>A0A1I4UZV0</accession>
<feature type="transmembrane region" description="Helical" evidence="2">
    <location>
        <begin position="416"/>
        <end position="433"/>
    </location>
</feature>
<evidence type="ECO:0000256" key="1">
    <source>
        <dbReference type="SAM" id="Coils"/>
    </source>
</evidence>